<dbReference type="GO" id="GO:0008641">
    <property type="term" value="F:ubiquitin-like modifier activating enzyme activity"/>
    <property type="evidence" value="ECO:0007669"/>
    <property type="project" value="InterPro"/>
</dbReference>
<dbReference type="InterPro" id="IPR045886">
    <property type="entry name" value="ThiF/MoeB/HesA"/>
</dbReference>
<dbReference type="AlphaFoldDB" id="A0A413FJV0"/>
<name>A0A413FJV0_9FIRM</name>
<reference evidence="2 3" key="1">
    <citation type="submission" date="2018-08" db="EMBL/GenBank/DDBJ databases">
        <title>A genome reference for cultivated species of the human gut microbiota.</title>
        <authorList>
            <person name="Zou Y."/>
            <person name="Xue W."/>
            <person name="Luo G."/>
        </authorList>
    </citation>
    <scope>NUCLEOTIDE SEQUENCE [LARGE SCALE GENOMIC DNA]</scope>
    <source>
        <strain evidence="2 3">AF04-15</strain>
    </source>
</reference>
<dbReference type="OrthoDB" id="9804286at2"/>
<keyword evidence="2" id="KW-0548">Nucleotidyltransferase</keyword>
<dbReference type="RefSeq" id="WP_007713909.1">
    <property type="nucleotide sequence ID" value="NZ_JAWRJJ010000466.1"/>
</dbReference>
<dbReference type="Proteomes" id="UP000283880">
    <property type="component" value="Unassembled WGS sequence"/>
</dbReference>
<dbReference type="GO" id="GO:0032446">
    <property type="term" value="P:protein modification by small protein conjugation"/>
    <property type="evidence" value="ECO:0007669"/>
    <property type="project" value="TreeGrafter"/>
</dbReference>
<dbReference type="InterPro" id="IPR035985">
    <property type="entry name" value="Ubiquitin-activating_enz"/>
</dbReference>
<dbReference type="EMBL" id="QSBM01000002">
    <property type="protein sequence ID" value="RGX32057.1"/>
    <property type="molecule type" value="Genomic_DNA"/>
</dbReference>
<dbReference type="PANTHER" id="PTHR10953">
    <property type="entry name" value="UBIQUITIN-ACTIVATING ENZYME E1"/>
    <property type="match status" value="1"/>
</dbReference>
<dbReference type="PANTHER" id="PTHR10953:SF102">
    <property type="entry name" value="ADENYLYLTRANSFERASE AND SULFURTRANSFERASE MOCS3"/>
    <property type="match status" value="1"/>
</dbReference>
<feature type="domain" description="THIF-type NAD/FAD binding fold" evidence="1">
    <location>
        <begin position="31"/>
        <end position="238"/>
    </location>
</feature>
<organism evidence="2 3">
    <name type="scientific">Enterocloster asparagiformis</name>
    <dbReference type="NCBI Taxonomy" id="333367"/>
    <lineage>
        <taxon>Bacteria</taxon>
        <taxon>Bacillati</taxon>
        <taxon>Bacillota</taxon>
        <taxon>Clostridia</taxon>
        <taxon>Lachnospirales</taxon>
        <taxon>Lachnospiraceae</taxon>
        <taxon>Enterocloster</taxon>
    </lineage>
</organism>
<accession>A0A413FJV0</accession>
<proteinExistence type="predicted"/>
<evidence type="ECO:0000313" key="3">
    <source>
        <dbReference type="Proteomes" id="UP000283880"/>
    </source>
</evidence>
<dbReference type="InterPro" id="IPR000594">
    <property type="entry name" value="ThiF_NAD_FAD-bd"/>
</dbReference>
<dbReference type="GO" id="GO:0016779">
    <property type="term" value="F:nucleotidyltransferase activity"/>
    <property type="evidence" value="ECO:0007669"/>
    <property type="project" value="UniProtKB-KW"/>
</dbReference>
<dbReference type="Gene3D" id="3.40.50.720">
    <property type="entry name" value="NAD(P)-binding Rossmann-like Domain"/>
    <property type="match status" value="1"/>
</dbReference>
<comment type="caution">
    <text evidence="2">The sequence shown here is derived from an EMBL/GenBank/DDBJ whole genome shotgun (WGS) entry which is preliminary data.</text>
</comment>
<protein>
    <submittedName>
        <fullName evidence="2">ThiF family adenylyltransferase</fullName>
    </submittedName>
</protein>
<dbReference type="SUPFAM" id="SSF69572">
    <property type="entry name" value="Activating enzymes of the ubiquitin-like proteins"/>
    <property type="match status" value="1"/>
</dbReference>
<evidence type="ECO:0000259" key="1">
    <source>
        <dbReference type="Pfam" id="PF00899"/>
    </source>
</evidence>
<dbReference type="Pfam" id="PF00899">
    <property type="entry name" value="ThiF"/>
    <property type="match status" value="1"/>
</dbReference>
<evidence type="ECO:0000313" key="2">
    <source>
        <dbReference type="EMBL" id="RGX32057.1"/>
    </source>
</evidence>
<dbReference type="CDD" id="cd01483">
    <property type="entry name" value="E1_enzyme_family"/>
    <property type="match status" value="1"/>
</dbReference>
<sequence length="428" mass="47669">MQLEKIRAGSECKGAGKQAVIEYRQEKLSVNLKKLGRMKICILGAGAVGSHIAEALYQHGAGLYGGRVTLVDHDGVDGSNYTKQSGLYGPEDLGRPKAIALARRINRIVGNEGYFIPMNTDICELGEAFFSGFDVIFIAVDNFRARLHINKMVRQSQHTPVVITTGTGTDKAESICLDMKRLCTRCLWSESWLEDVTGPKSCRFAYEAQEKAGVIPTSKLLSALAGLLAFSQMNALAEGHEEVLNTRKEAFVSPTGIDVYTSRPLPKQNCPDCAVSAPKSVVSMEGSVFDMTLDTFLKQVRKRTGWDTVWALGDGFLLHDYCPRCGAKKEVYRPARWLNREQLICGQCREQLPLQDLPAVEFVNAYSMDSEPRLREMKLSELGMRPWGYIQVEKELDFWDGCQAEGMVFTLDEQMSDNGYLMGEEEDT</sequence>
<gene>
    <name evidence="2" type="ORF">DWV29_04515</name>
</gene>
<keyword evidence="2" id="KW-0808">Transferase</keyword>
<dbReference type="GO" id="GO:0004792">
    <property type="term" value="F:thiosulfate-cyanide sulfurtransferase activity"/>
    <property type="evidence" value="ECO:0007669"/>
    <property type="project" value="TreeGrafter"/>
</dbReference>
<dbReference type="GO" id="GO:0005737">
    <property type="term" value="C:cytoplasm"/>
    <property type="evidence" value="ECO:0007669"/>
    <property type="project" value="TreeGrafter"/>
</dbReference>